<comment type="caution">
    <text evidence="3">The sequence shown here is derived from an EMBL/GenBank/DDBJ whole genome shotgun (WGS) entry which is preliminary data.</text>
</comment>
<feature type="transmembrane region" description="Helical" evidence="2">
    <location>
        <begin position="76"/>
        <end position="97"/>
    </location>
</feature>
<name>A0A7X3C415_9LACO</name>
<proteinExistence type="predicted"/>
<keyword evidence="2" id="KW-0472">Membrane</keyword>
<feature type="region of interest" description="Disordered" evidence="1">
    <location>
        <begin position="1"/>
        <end position="62"/>
    </location>
</feature>
<reference evidence="3 4" key="1">
    <citation type="submission" date="2019-11" db="EMBL/GenBank/DDBJ databases">
        <title>Lactobacillus sp. nov. CRM56-3, isolated from fermented tea leaves.</title>
        <authorList>
            <person name="Phuengjayaem S."/>
            <person name="Tanasupawat S."/>
        </authorList>
    </citation>
    <scope>NUCLEOTIDE SEQUENCE [LARGE SCALE GENOMIC DNA]</scope>
    <source>
        <strain evidence="3 4">CRM56-3</strain>
    </source>
</reference>
<protein>
    <submittedName>
        <fullName evidence="3">Uncharacterized protein</fullName>
    </submittedName>
</protein>
<evidence type="ECO:0000256" key="2">
    <source>
        <dbReference type="SAM" id="Phobius"/>
    </source>
</evidence>
<keyword evidence="2" id="KW-0812">Transmembrane</keyword>
<dbReference type="Proteomes" id="UP000466388">
    <property type="component" value="Unassembled WGS sequence"/>
</dbReference>
<keyword evidence="2" id="KW-1133">Transmembrane helix</keyword>
<feature type="compositionally biased region" description="Basic and acidic residues" evidence="1">
    <location>
        <begin position="27"/>
        <end position="47"/>
    </location>
</feature>
<evidence type="ECO:0000313" key="3">
    <source>
        <dbReference type="EMBL" id="MTV82904.1"/>
    </source>
</evidence>
<gene>
    <name evidence="3" type="ORF">GM612_09625</name>
</gene>
<organism evidence="3 4">
    <name type="scientific">Secundilactobacillus folii</name>
    <dbReference type="NCBI Taxonomy" id="2678357"/>
    <lineage>
        <taxon>Bacteria</taxon>
        <taxon>Bacillati</taxon>
        <taxon>Bacillota</taxon>
        <taxon>Bacilli</taxon>
        <taxon>Lactobacillales</taxon>
        <taxon>Lactobacillaceae</taxon>
        <taxon>Secundilactobacillus</taxon>
    </lineage>
</organism>
<evidence type="ECO:0000313" key="4">
    <source>
        <dbReference type="Proteomes" id="UP000466388"/>
    </source>
</evidence>
<keyword evidence="4" id="KW-1185">Reference proteome</keyword>
<sequence>MATQNNQRQTDDDQQSLSRSAYRAQKRKEQAAFEQRDRERLKAETRYARQHTNPQYDPSEEEALVSQKVNRLKRRLNWAILGLSLAIVATFLVLFFVEF</sequence>
<accession>A0A7X3C415</accession>
<dbReference type="AlphaFoldDB" id="A0A7X3C415"/>
<dbReference type="EMBL" id="WNJO01000012">
    <property type="protein sequence ID" value="MTV82904.1"/>
    <property type="molecule type" value="Genomic_DNA"/>
</dbReference>
<evidence type="ECO:0000256" key="1">
    <source>
        <dbReference type="SAM" id="MobiDB-lite"/>
    </source>
</evidence>